<protein>
    <recommendedName>
        <fullName evidence="3">CAP-Gly domain-containing protein</fullName>
    </recommendedName>
</protein>
<dbReference type="EMBL" id="JABXXO010000004">
    <property type="protein sequence ID" value="KAF7778617.1"/>
    <property type="molecule type" value="Genomic_DNA"/>
</dbReference>
<dbReference type="GO" id="GO:0007010">
    <property type="term" value="P:cytoskeleton organization"/>
    <property type="evidence" value="ECO:0007669"/>
    <property type="project" value="TreeGrafter"/>
</dbReference>
<name>A0A8H7F659_AGABI</name>
<dbReference type="Proteomes" id="UP000629468">
    <property type="component" value="Unassembled WGS sequence"/>
</dbReference>
<evidence type="ECO:0000256" key="1">
    <source>
        <dbReference type="ARBA" id="ARBA00022614"/>
    </source>
</evidence>
<dbReference type="PROSITE" id="PS50245">
    <property type="entry name" value="CAP_GLY_2"/>
    <property type="match status" value="1"/>
</dbReference>
<evidence type="ECO:0000259" key="3">
    <source>
        <dbReference type="PROSITE" id="PS50245"/>
    </source>
</evidence>
<dbReference type="SUPFAM" id="SSF52047">
    <property type="entry name" value="RNI-like"/>
    <property type="match status" value="1"/>
</dbReference>
<dbReference type="InterPro" id="IPR032675">
    <property type="entry name" value="LRR_dom_sf"/>
</dbReference>
<dbReference type="Gene3D" id="2.30.30.190">
    <property type="entry name" value="CAP Gly-rich-like domain"/>
    <property type="match status" value="1"/>
</dbReference>
<dbReference type="InterPro" id="IPR036859">
    <property type="entry name" value="CAP-Gly_dom_sf"/>
</dbReference>
<evidence type="ECO:0000313" key="5">
    <source>
        <dbReference type="Proteomes" id="UP000629468"/>
    </source>
</evidence>
<gene>
    <name evidence="4" type="ORF">Agabi119p4_2962</name>
</gene>
<dbReference type="PANTHER" id="PTHR18849">
    <property type="entry name" value="LEUCINE RICH REPEAT PROTEIN"/>
    <property type="match status" value="1"/>
</dbReference>
<dbReference type="SMART" id="SM01052">
    <property type="entry name" value="CAP_GLY"/>
    <property type="match status" value="1"/>
</dbReference>
<dbReference type="InterPro" id="IPR000938">
    <property type="entry name" value="CAP-Gly_domain"/>
</dbReference>
<keyword evidence="1" id="KW-0433">Leucine-rich repeat</keyword>
<proteinExistence type="predicted"/>
<dbReference type="Pfam" id="PF01302">
    <property type="entry name" value="CAP_GLY"/>
    <property type="match status" value="1"/>
</dbReference>
<keyword evidence="2" id="KW-0677">Repeat</keyword>
<evidence type="ECO:0000313" key="4">
    <source>
        <dbReference type="EMBL" id="KAF7778617.1"/>
    </source>
</evidence>
<evidence type="ECO:0000256" key="2">
    <source>
        <dbReference type="ARBA" id="ARBA00022737"/>
    </source>
</evidence>
<dbReference type="Gene3D" id="3.80.10.10">
    <property type="entry name" value="Ribonuclease Inhibitor"/>
    <property type="match status" value="2"/>
</dbReference>
<reference evidence="4 5" key="1">
    <citation type="journal article" name="Sci. Rep.">
        <title>Telomere-to-telomere assembled and centromere annotated genomes of the two main subspecies of the button mushroom Agaricus bisporus reveal especially polymorphic chromosome ends.</title>
        <authorList>
            <person name="Sonnenberg A.S.M."/>
            <person name="Sedaghat-Telgerd N."/>
            <person name="Lavrijssen B."/>
            <person name="Ohm R.A."/>
            <person name="Hendrickx P.M."/>
            <person name="Scholtmeijer K."/>
            <person name="Baars J.J.P."/>
            <person name="van Peer A."/>
        </authorList>
    </citation>
    <scope>NUCLEOTIDE SEQUENCE [LARGE SCALE GENOMIC DNA]</scope>
    <source>
        <strain evidence="4 5">H119_p4</strain>
    </source>
</reference>
<accession>A0A8H7F659</accession>
<dbReference type="AlphaFoldDB" id="A0A8H7F659"/>
<sequence>MPELGSRISYGGHTGTVRFLGPVAPAPGVWLGIEWDDPSRGKHDGSKDGIRYFTCLVPGAGSFLRPSASICHGKSFLEALKSKYIEQLHGGQSQETVLLGSSQGTIQVEAVNLDKIRSKLSKLSALREVSFDGEMVAVNDSPGAIGETCPNIRGLDLSKSLIHSWTTVAAITKELPHLQSLSLNQNRLLPAHEPQKLDGCFNSLTELRLNNTLMAWPDIVAVIEVMPKLQDLEIGHNNFTDADLDNDGFYPQQASLQTVKFNSNRISNWTHVCMTLSAYPSLERVILADNQIERIPFPEVQQAWSQLRHLSMSFNRLLLWRDICALAAWAPLLESLALIGNPIMTDYPNNARPLAIARLATLKILDGAAISAKERRDAELYYLTYIVGRGPNSEEERCQEHPRWQELCSRYGRPDETMSKPAPHTLKSRLLELKLYRTSTPVNLNTVKDSLKEDEPLVIRALPTMTLKNLRLKIRKALSCGPRTNVTLMMAMNDDALLSLEEESDHHDISWLGLGTGSILLCYAHDIT</sequence>
<feature type="domain" description="CAP-Gly" evidence="3">
    <location>
        <begin position="21"/>
        <end position="65"/>
    </location>
</feature>
<comment type="caution">
    <text evidence="4">The sequence shown here is derived from an EMBL/GenBank/DDBJ whole genome shotgun (WGS) entry which is preliminary data.</text>
</comment>
<dbReference type="PANTHER" id="PTHR18849:SF0">
    <property type="entry name" value="CILIA- AND FLAGELLA-ASSOCIATED PROTEIN 410-RELATED"/>
    <property type="match status" value="1"/>
</dbReference>
<dbReference type="PROSITE" id="PS00845">
    <property type="entry name" value="CAP_GLY_1"/>
    <property type="match status" value="1"/>
</dbReference>
<organism evidence="4 5">
    <name type="scientific">Agaricus bisporus var. burnettii</name>
    <dbReference type="NCBI Taxonomy" id="192524"/>
    <lineage>
        <taxon>Eukaryota</taxon>
        <taxon>Fungi</taxon>
        <taxon>Dikarya</taxon>
        <taxon>Basidiomycota</taxon>
        <taxon>Agaricomycotina</taxon>
        <taxon>Agaricomycetes</taxon>
        <taxon>Agaricomycetidae</taxon>
        <taxon>Agaricales</taxon>
        <taxon>Agaricineae</taxon>
        <taxon>Agaricaceae</taxon>
        <taxon>Agaricus</taxon>
    </lineage>
</organism>
<dbReference type="SUPFAM" id="SSF74924">
    <property type="entry name" value="Cap-Gly domain"/>
    <property type="match status" value="1"/>
</dbReference>